<dbReference type="Proteomes" id="UP000216339">
    <property type="component" value="Unassembled WGS sequence"/>
</dbReference>
<gene>
    <name evidence="2" type="ORF">BSZ37_19535</name>
</gene>
<protein>
    <submittedName>
        <fullName evidence="2">Uncharacterized protein</fullName>
    </submittedName>
</protein>
<feature type="compositionally biased region" description="Low complexity" evidence="1">
    <location>
        <begin position="83"/>
        <end position="98"/>
    </location>
</feature>
<comment type="caution">
    <text evidence="2">The sequence shown here is derived from an EMBL/GenBank/DDBJ whole genome shotgun (WGS) entry which is preliminary data.</text>
</comment>
<reference evidence="2 3" key="1">
    <citation type="submission" date="2016-11" db="EMBL/GenBank/DDBJ databases">
        <title>Study of marine rhodopsin-containing bacteria.</title>
        <authorList>
            <person name="Yoshizawa S."/>
            <person name="Kumagai Y."/>
            <person name="Kogure K."/>
        </authorList>
    </citation>
    <scope>NUCLEOTIDE SEQUENCE [LARGE SCALE GENOMIC DNA]</scope>
    <source>
        <strain evidence="2 3">SAORIC-28</strain>
    </source>
</reference>
<dbReference type="AlphaFoldDB" id="A0A271J4K8"/>
<dbReference type="EMBL" id="MQWD01000001">
    <property type="protein sequence ID" value="PAP78461.1"/>
    <property type="molecule type" value="Genomic_DNA"/>
</dbReference>
<proteinExistence type="predicted"/>
<organism evidence="2 3">
    <name type="scientific">Rubrivirga marina</name>
    <dbReference type="NCBI Taxonomy" id="1196024"/>
    <lineage>
        <taxon>Bacteria</taxon>
        <taxon>Pseudomonadati</taxon>
        <taxon>Rhodothermota</taxon>
        <taxon>Rhodothermia</taxon>
        <taxon>Rhodothermales</taxon>
        <taxon>Rubricoccaceae</taxon>
        <taxon>Rubrivirga</taxon>
    </lineage>
</organism>
<keyword evidence="3" id="KW-1185">Reference proteome</keyword>
<evidence type="ECO:0000313" key="3">
    <source>
        <dbReference type="Proteomes" id="UP000216339"/>
    </source>
</evidence>
<accession>A0A271J4K8</accession>
<evidence type="ECO:0000256" key="1">
    <source>
        <dbReference type="SAM" id="MobiDB-lite"/>
    </source>
</evidence>
<sequence>MENADRTSIAFGGEAVGLRGMIAWRSEILIRSAHPAGGLRLGRSADPPDALAYGSIGTVTLEAAAPTTETPIRSRTTGGLRKGGSTSLASSASTRPSG</sequence>
<feature type="region of interest" description="Disordered" evidence="1">
    <location>
        <begin position="64"/>
        <end position="98"/>
    </location>
</feature>
<evidence type="ECO:0000313" key="2">
    <source>
        <dbReference type="EMBL" id="PAP78461.1"/>
    </source>
</evidence>
<name>A0A271J4K8_9BACT</name>